<sequence length="210" mass="23849">MQLILYFLSISNSDGYVVLYILYCTCSNWFHQSYGNLAVMYNYVTARDSDVRVKYDLCVGNVLCWSDGFIRPGAAAKETAVIWIATIVCGKKKTQHTESDDDNFIQLVRCSLQDALREITTFTGKCVTGSRSLTKSVISVKGVNNITRGHRFGKKPMRALQFHPTRKVLTCADENVFSVFSRFTRNGSFFAKYPFQSTSNHQNLRFDTIL</sequence>
<dbReference type="WBParaSite" id="maker-PairedContig_5258-snap-gene-0.9-mRNA-1">
    <property type="protein sequence ID" value="maker-PairedContig_5258-snap-gene-0.9-mRNA-1"/>
    <property type="gene ID" value="maker-PairedContig_5258-snap-gene-0.9"/>
</dbReference>
<organism evidence="1">
    <name type="scientific">Wuchereria bancrofti</name>
    <dbReference type="NCBI Taxonomy" id="6293"/>
    <lineage>
        <taxon>Eukaryota</taxon>
        <taxon>Metazoa</taxon>
        <taxon>Ecdysozoa</taxon>
        <taxon>Nematoda</taxon>
        <taxon>Chromadorea</taxon>
        <taxon>Rhabditida</taxon>
        <taxon>Spirurina</taxon>
        <taxon>Spiruromorpha</taxon>
        <taxon>Filarioidea</taxon>
        <taxon>Onchocercidae</taxon>
        <taxon>Wuchereria</taxon>
    </lineage>
</organism>
<reference evidence="1" key="1">
    <citation type="submission" date="2016-11" db="UniProtKB">
        <authorList>
            <consortium name="WormBaseParasite"/>
        </authorList>
    </citation>
    <scope>IDENTIFICATION</scope>
    <source>
        <strain evidence="1">pt0022</strain>
    </source>
</reference>
<accession>A0A1I8EVL5</accession>
<protein>
    <submittedName>
        <fullName evidence="1">Uncharacterized protein</fullName>
    </submittedName>
</protein>
<name>A0A1I8EVL5_WUCBA</name>
<dbReference type="AlphaFoldDB" id="A0A1I8EVL5"/>
<evidence type="ECO:0000313" key="1">
    <source>
        <dbReference type="WBParaSite" id="maker-PairedContig_5258-snap-gene-0.9-mRNA-1"/>
    </source>
</evidence>
<dbReference type="STRING" id="6293.A0A1I8EVL5"/>
<proteinExistence type="predicted"/>